<gene>
    <name evidence="8" type="ORF">FVW59_06275</name>
</gene>
<evidence type="ECO:0000256" key="3">
    <source>
        <dbReference type="ARBA" id="ARBA00022692"/>
    </source>
</evidence>
<comment type="caution">
    <text evidence="8">The sequence shown here is derived from an EMBL/GenBank/DDBJ whole genome shotgun (WGS) entry which is preliminary data.</text>
</comment>
<proteinExistence type="predicted"/>
<keyword evidence="5 6" id="KW-0472">Membrane</keyword>
<dbReference type="Pfam" id="PF06271">
    <property type="entry name" value="RDD"/>
    <property type="match status" value="1"/>
</dbReference>
<evidence type="ECO:0000259" key="7">
    <source>
        <dbReference type="Pfam" id="PF06271"/>
    </source>
</evidence>
<feature type="domain" description="RDD" evidence="7">
    <location>
        <begin position="8"/>
        <end position="135"/>
    </location>
</feature>
<dbReference type="OrthoDB" id="9793824at2"/>
<dbReference type="GO" id="GO:0005886">
    <property type="term" value="C:plasma membrane"/>
    <property type="evidence" value="ECO:0007669"/>
    <property type="project" value="UniProtKB-SubCell"/>
</dbReference>
<reference evidence="8 9" key="1">
    <citation type="submission" date="2019-08" db="EMBL/GenBank/DDBJ databases">
        <title>Parahaliea maris sp. nov., isolated from the surface seawater.</title>
        <authorList>
            <person name="Liu Y."/>
        </authorList>
    </citation>
    <scope>NUCLEOTIDE SEQUENCE [LARGE SCALE GENOMIC DNA]</scope>
    <source>
        <strain evidence="8 9">S2-26</strain>
    </source>
</reference>
<name>A0A5C8ZY58_9GAMM</name>
<keyword evidence="3 6" id="KW-0812">Transmembrane</keyword>
<accession>A0A5C8ZY58</accession>
<feature type="transmembrane region" description="Helical" evidence="6">
    <location>
        <begin position="20"/>
        <end position="41"/>
    </location>
</feature>
<dbReference type="PANTHER" id="PTHR36115:SF10">
    <property type="entry name" value="RDD DOMAIN-CONTAINING PROTEIN"/>
    <property type="match status" value="1"/>
</dbReference>
<feature type="transmembrane region" description="Helical" evidence="6">
    <location>
        <begin position="53"/>
        <end position="71"/>
    </location>
</feature>
<evidence type="ECO:0000256" key="6">
    <source>
        <dbReference type="SAM" id="Phobius"/>
    </source>
</evidence>
<evidence type="ECO:0000256" key="5">
    <source>
        <dbReference type="ARBA" id="ARBA00023136"/>
    </source>
</evidence>
<evidence type="ECO:0000256" key="2">
    <source>
        <dbReference type="ARBA" id="ARBA00022475"/>
    </source>
</evidence>
<dbReference type="InterPro" id="IPR051791">
    <property type="entry name" value="Pra-immunoreactive"/>
</dbReference>
<dbReference type="RefSeq" id="WP_148063371.1">
    <property type="nucleotide sequence ID" value="NZ_VRYZ01000002.1"/>
</dbReference>
<evidence type="ECO:0000256" key="4">
    <source>
        <dbReference type="ARBA" id="ARBA00022989"/>
    </source>
</evidence>
<comment type="subcellular location">
    <subcellularLocation>
        <location evidence="1">Cell membrane</location>
        <topology evidence="1">Multi-pass membrane protein</topology>
    </subcellularLocation>
</comment>
<dbReference type="EMBL" id="VRYZ01000002">
    <property type="protein sequence ID" value="TXS93436.1"/>
    <property type="molecule type" value="Genomic_DNA"/>
</dbReference>
<keyword evidence="9" id="KW-1185">Reference proteome</keyword>
<evidence type="ECO:0000313" key="9">
    <source>
        <dbReference type="Proteomes" id="UP000321933"/>
    </source>
</evidence>
<keyword evidence="4 6" id="KW-1133">Transmembrane helix</keyword>
<protein>
    <submittedName>
        <fullName evidence="8">RDD family protein</fullName>
    </submittedName>
</protein>
<sequence length="160" mass="17363">MPTSPAPALPRRLMAMLYDTFLVLPLIMLAVAIGMGLHSAIAGGNAEPLHPQLVQLIALLTVFGFFSAFWLKSGQTLGMQAWRIKLVSSEGESPTVLQALRRCLAALLSAACLGLGYWWCLFDRRGRCWHDYLSGTELVLVEKAAKKNKKKTPAAAPPGS</sequence>
<dbReference type="AlphaFoldDB" id="A0A5C8ZY58"/>
<keyword evidence="2" id="KW-1003">Cell membrane</keyword>
<dbReference type="PANTHER" id="PTHR36115">
    <property type="entry name" value="PROLINE-RICH ANTIGEN HOMOLOG-RELATED"/>
    <property type="match status" value="1"/>
</dbReference>
<evidence type="ECO:0000256" key="1">
    <source>
        <dbReference type="ARBA" id="ARBA00004651"/>
    </source>
</evidence>
<organism evidence="8 9">
    <name type="scientific">Parahaliea aestuarii</name>
    <dbReference type="NCBI Taxonomy" id="1852021"/>
    <lineage>
        <taxon>Bacteria</taxon>
        <taxon>Pseudomonadati</taxon>
        <taxon>Pseudomonadota</taxon>
        <taxon>Gammaproteobacteria</taxon>
        <taxon>Cellvibrionales</taxon>
        <taxon>Halieaceae</taxon>
        <taxon>Parahaliea</taxon>
    </lineage>
</organism>
<feature type="transmembrane region" description="Helical" evidence="6">
    <location>
        <begin position="99"/>
        <end position="120"/>
    </location>
</feature>
<dbReference type="InterPro" id="IPR010432">
    <property type="entry name" value="RDD"/>
</dbReference>
<evidence type="ECO:0000313" key="8">
    <source>
        <dbReference type="EMBL" id="TXS93436.1"/>
    </source>
</evidence>
<dbReference type="Proteomes" id="UP000321933">
    <property type="component" value="Unassembled WGS sequence"/>
</dbReference>